<organism evidence="2 3">
    <name type="scientific">Mobilicoccus caccae</name>
    <dbReference type="NCBI Taxonomy" id="1859295"/>
    <lineage>
        <taxon>Bacteria</taxon>
        <taxon>Bacillati</taxon>
        <taxon>Actinomycetota</taxon>
        <taxon>Actinomycetes</taxon>
        <taxon>Micrococcales</taxon>
        <taxon>Dermatophilaceae</taxon>
        <taxon>Mobilicoccus</taxon>
    </lineage>
</organism>
<protein>
    <recommendedName>
        <fullName evidence="4">Asparagine synthase (Glutamine-hydrolysing)</fullName>
    </recommendedName>
</protein>
<accession>A0ABQ6IUI6</accession>
<gene>
    <name evidence="2" type="ORF">GCM10025883_36200</name>
</gene>
<proteinExistence type="predicted"/>
<evidence type="ECO:0000313" key="2">
    <source>
        <dbReference type="EMBL" id="GMA41575.1"/>
    </source>
</evidence>
<evidence type="ECO:0000313" key="3">
    <source>
        <dbReference type="Proteomes" id="UP001157126"/>
    </source>
</evidence>
<evidence type="ECO:0008006" key="4">
    <source>
        <dbReference type="Google" id="ProtNLM"/>
    </source>
</evidence>
<keyword evidence="3" id="KW-1185">Reference proteome</keyword>
<reference evidence="3" key="1">
    <citation type="journal article" date="2019" name="Int. J. Syst. Evol. Microbiol.">
        <title>The Global Catalogue of Microorganisms (GCM) 10K type strain sequencing project: providing services to taxonomists for standard genome sequencing and annotation.</title>
        <authorList>
            <consortium name="The Broad Institute Genomics Platform"/>
            <consortium name="The Broad Institute Genome Sequencing Center for Infectious Disease"/>
            <person name="Wu L."/>
            <person name="Ma J."/>
        </authorList>
    </citation>
    <scope>NUCLEOTIDE SEQUENCE [LARGE SCALE GENOMIC DNA]</scope>
    <source>
        <strain evidence="3">NBRC 113072</strain>
    </source>
</reference>
<feature type="compositionally biased region" description="Basic and acidic residues" evidence="1">
    <location>
        <begin position="594"/>
        <end position="605"/>
    </location>
</feature>
<feature type="compositionally biased region" description="Low complexity" evidence="1">
    <location>
        <begin position="618"/>
        <end position="638"/>
    </location>
</feature>
<dbReference type="EMBL" id="BSUO01000001">
    <property type="protein sequence ID" value="GMA41575.1"/>
    <property type="molecule type" value="Genomic_DNA"/>
</dbReference>
<dbReference type="Proteomes" id="UP001157126">
    <property type="component" value="Unassembled WGS sequence"/>
</dbReference>
<comment type="caution">
    <text evidence="2">The sequence shown here is derived from an EMBL/GenBank/DDBJ whole genome shotgun (WGS) entry which is preliminary data.</text>
</comment>
<evidence type="ECO:0000256" key="1">
    <source>
        <dbReference type="SAM" id="MobiDB-lite"/>
    </source>
</evidence>
<sequence length="679" mass="73836">MQTFIAYAGAAPVATGATRVETHYRDLHETPPARRELTAASCGVLLWESATPDTLWPTWAQRPPRCVASGYTPIGVEAVTTAGPDDAPFALVDALAASPERILEITPPFVCAAGDVDADSLDLFTDALGVGRLFEVRTPWGWVWSNRPIAALLFAGAPVVPDPTGWAQSAVADEFWGDTTPLQGVRVVGAGTRVRWEGRRGRLTVSSIDLMTSLLVPDPDHALDSLIEEAAADLTARTASIARWHPGTPVVDLSGGRDSRLVAAAFLAGDTPVQLHSHDGVPGDLSVAQDLIARLGREVSHRITHMPTGTSAPRPPFAALDSARAWHRYAEGQRPCSYLHYTAPTSLDRTDPVVVGGVGGEVAHGFYYAASDDLAPTSFEREWREAMSDPLRAHRFTHDLARRVVRRHCPVPGVAEEAREALEADLAGRMRAIREAGVPGLTLLDHFYVSERMRRWGSTGERLGVCSPLLTPSFQRAALALRPHQRRANTLHRLLTERLVPQWSGVPYFPGEMPKEAAAPRPAAPRVIRLADCTDAAEVEAVLASPDDRGYPFDPDVIAEYWHASGRGESTAAQERILRSAVWRAAFEDVTADVDGRPRRERSGRLPEPQVEVSVPDAPATSEPAASPATRPETPATPTLTAVLLQTQAVKRIARSPMWTTIRDTPPGRRVRRYIAHRR</sequence>
<dbReference type="RefSeq" id="WP_284305119.1">
    <property type="nucleotide sequence ID" value="NZ_BSUO01000001.1"/>
</dbReference>
<name>A0ABQ6IUI6_9MICO</name>
<feature type="region of interest" description="Disordered" evidence="1">
    <location>
        <begin position="594"/>
        <end position="638"/>
    </location>
</feature>
<dbReference type="SUPFAM" id="SSF52402">
    <property type="entry name" value="Adenine nucleotide alpha hydrolases-like"/>
    <property type="match status" value="1"/>
</dbReference>